<evidence type="ECO:0000313" key="10">
    <source>
        <dbReference type="EMBL" id="KAL2486494.1"/>
    </source>
</evidence>
<evidence type="ECO:0000256" key="1">
    <source>
        <dbReference type="ARBA" id="ARBA00001182"/>
    </source>
</evidence>
<dbReference type="GO" id="GO:0003756">
    <property type="term" value="F:protein disulfide isomerase activity"/>
    <property type="evidence" value="ECO:0007669"/>
    <property type="project" value="UniProtKB-EC"/>
</dbReference>
<reference evidence="11" key="1">
    <citation type="submission" date="2024-07" db="EMBL/GenBank/DDBJ databases">
        <title>Two chromosome-level genome assemblies of Korean endemic species Abeliophyllum distichum and Forsythia ovata (Oleaceae).</title>
        <authorList>
            <person name="Jang H."/>
        </authorList>
    </citation>
    <scope>NUCLEOTIDE SEQUENCE [LARGE SCALE GENOMIC DNA]</scope>
</reference>
<name>A0ABD1REL8_9LAMI</name>
<dbReference type="Gene3D" id="3.40.30.10">
    <property type="entry name" value="Glutaredoxin"/>
    <property type="match status" value="1"/>
</dbReference>
<dbReference type="InterPro" id="IPR013766">
    <property type="entry name" value="Thioredoxin_domain"/>
</dbReference>
<feature type="domain" description="Thioredoxin" evidence="9">
    <location>
        <begin position="107"/>
        <end position="163"/>
    </location>
</feature>
<dbReference type="Pfam" id="PF00085">
    <property type="entry name" value="Thioredoxin"/>
    <property type="match status" value="1"/>
</dbReference>
<dbReference type="PANTHER" id="PTHR18929">
    <property type="entry name" value="PROTEIN DISULFIDE ISOMERASE"/>
    <property type="match status" value="1"/>
</dbReference>
<dbReference type="EC" id="5.3.4.1" evidence="4"/>
<keyword evidence="11" id="KW-1185">Reference proteome</keyword>
<evidence type="ECO:0000313" key="11">
    <source>
        <dbReference type="Proteomes" id="UP001604336"/>
    </source>
</evidence>
<evidence type="ECO:0000256" key="4">
    <source>
        <dbReference type="ARBA" id="ARBA00012723"/>
    </source>
</evidence>
<evidence type="ECO:0000256" key="6">
    <source>
        <dbReference type="ARBA" id="ARBA00023235"/>
    </source>
</evidence>
<dbReference type="PANTHER" id="PTHR18929:SF132">
    <property type="entry name" value="PROTEIN DISULFIDE-ISOMERASE A3"/>
    <property type="match status" value="1"/>
</dbReference>
<dbReference type="AlphaFoldDB" id="A0ABD1REL8"/>
<evidence type="ECO:0000256" key="3">
    <source>
        <dbReference type="ARBA" id="ARBA00006347"/>
    </source>
</evidence>
<dbReference type="EMBL" id="JBFOLK010000009">
    <property type="protein sequence ID" value="KAL2486494.1"/>
    <property type="molecule type" value="Genomic_DNA"/>
</dbReference>
<gene>
    <name evidence="10" type="ORF">Adt_31250</name>
</gene>
<comment type="subcellular location">
    <subcellularLocation>
        <location evidence="2">Endoplasmic reticulum lumen</location>
    </subcellularLocation>
</comment>
<organism evidence="10 11">
    <name type="scientific">Abeliophyllum distichum</name>
    <dbReference type="NCBI Taxonomy" id="126358"/>
    <lineage>
        <taxon>Eukaryota</taxon>
        <taxon>Viridiplantae</taxon>
        <taxon>Streptophyta</taxon>
        <taxon>Embryophyta</taxon>
        <taxon>Tracheophyta</taxon>
        <taxon>Spermatophyta</taxon>
        <taxon>Magnoliopsida</taxon>
        <taxon>eudicotyledons</taxon>
        <taxon>Gunneridae</taxon>
        <taxon>Pentapetalae</taxon>
        <taxon>asterids</taxon>
        <taxon>lamiids</taxon>
        <taxon>Lamiales</taxon>
        <taxon>Oleaceae</taxon>
        <taxon>Forsythieae</taxon>
        <taxon>Abeliophyllum</taxon>
    </lineage>
</organism>
<evidence type="ECO:0000256" key="5">
    <source>
        <dbReference type="ARBA" id="ARBA00022824"/>
    </source>
</evidence>
<dbReference type="InterPro" id="IPR036249">
    <property type="entry name" value="Thioredoxin-like_sf"/>
</dbReference>
<keyword evidence="7" id="KW-0676">Redox-active center</keyword>
<evidence type="ECO:0000256" key="7">
    <source>
        <dbReference type="ARBA" id="ARBA00023284"/>
    </source>
</evidence>
<protein>
    <recommendedName>
        <fullName evidence="4">protein disulfide-isomerase</fullName>
        <ecNumber evidence="4">5.3.4.1</ecNumber>
    </recommendedName>
</protein>
<dbReference type="SUPFAM" id="SSF52833">
    <property type="entry name" value="Thioredoxin-like"/>
    <property type="match status" value="1"/>
</dbReference>
<feature type="region of interest" description="Disordered" evidence="8">
    <location>
        <begin position="1"/>
        <end position="40"/>
    </location>
</feature>
<dbReference type="Proteomes" id="UP001604336">
    <property type="component" value="Unassembled WGS sequence"/>
</dbReference>
<feature type="compositionally biased region" description="Basic and acidic residues" evidence="8">
    <location>
        <begin position="27"/>
        <end position="40"/>
    </location>
</feature>
<comment type="similarity">
    <text evidence="3">Belongs to the protein disulfide isomerase family.</text>
</comment>
<comment type="caution">
    <text evidence="10">The sequence shown here is derived from an EMBL/GenBank/DDBJ whole genome shotgun (WGS) entry which is preliminary data.</text>
</comment>
<dbReference type="GO" id="GO:0005788">
    <property type="term" value="C:endoplasmic reticulum lumen"/>
    <property type="evidence" value="ECO:0007669"/>
    <property type="project" value="UniProtKB-SubCell"/>
</dbReference>
<keyword evidence="6" id="KW-0413">Isomerase</keyword>
<evidence type="ECO:0000259" key="9">
    <source>
        <dbReference type="Pfam" id="PF00085"/>
    </source>
</evidence>
<dbReference type="CDD" id="cd02961">
    <property type="entry name" value="PDI_a_family"/>
    <property type="match status" value="1"/>
</dbReference>
<evidence type="ECO:0000256" key="2">
    <source>
        <dbReference type="ARBA" id="ARBA00004319"/>
    </source>
</evidence>
<accession>A0ABD1REL8</accession>
<sequence>MKNKQEKKTKRMKNKQEKKTNKQTKNHQKERFEHDLDSRSSNDICHHRNECLKALMESNVHSKQSKLDLEMELELEYLSAIVQHGLGVGTVRYLLQSCIGTKQPPPPIALAKVDANEEENRGLATEFHIHGFPTINILRNGGKNIQEYKGPREADSIVDYLKKQAGAAFTKNKSIEDVGSLINEKNIFVAMLFVNFSKELDSFQSTYKDVAKQSKGKDISFLLGDLEASEGAFQEVLSAYKWADMGQLAKPNGRTQSFTVTTMVDAGDLSLAYAMAYMGW</sequence>
<keyword evidence="5" id="KW-0256">Endoplasmic reticulum</keyword>
<proteinExistence type="inferred from homology"/>
<evidence type="ECO:0000256" key="8">
    <source>
        <dbReference type="SAM" id="MobiDB-lite"/>
    </source>
</evidence>
<comment type="catalytic activity">
    <reaction evidence="1">
        <text>Catalyzes the rearrangement of -S-S- bonds in proteins.</text>
        <dbReference type="EC" id="5.3.4.1"/>
    </reaction>
</comment>